<dbReference type="InterPro" id="IPR036881">
    <property type="entry name" value="Glyco_hydro_3_C_sf"/>
</dbReference>
<dbReference type="RefSeq" id="WP_204469629.1">
    <property type="nucleotide sequence ID" value="NZ_JACLYU010000023.1"/>
</dbReference>
<dbReference type="InterPro" id="IPR002772">
    <property type="entry name" value="Glyco_hydro_3_C"/>
</dbReference>
<dbReference type="SUPFAM" id="SSF51445">
    <property type="entry name" value="(Trans)glycosidases"/>
    <property type="match status" value="1"/>
</dbReference>
<dbReference type="PRINTS" id="PR00133">
    <property type="entry name" value="GLHYDRLASE3"/>
</dbReference>
<dbReference type="InterPro" id="IPR001764">
    <property type="entry name" value="Glyco_hydro_3_N"/>
</dbReference>
<dbReference type="InterPro" id="IPR051915">
    <property type="entry name" value="Cellulose_Degrad_GH3"/>
</dbReference>
<dbReference type="AlphaFoldDB" id="A0A938WZ54"/>
<evidence type="ECO:0000259" key="2">
    <source>
        <dbReference type="Pfam" id="PF00933"/>
    </source>
</evidence>
<dbReference type="PANTHER" id="PTHR30620:SF123">
    <property type="entry name" value="BETA-XYLOSIDASE"/>
    <property type="match status" value="1"/>
</dbReference>
<organism evidence="4 5">
    <name type="scientific">Bifidobacterium pullorum subsp. saeculare</name>
    <dbReference type="NCBI Taxonomy" id="78257"/>
    <lineage>
        <taxon>Bacteria</taxon>
        <taxon>Bacillati</taxon>
        <taxon>Actinomycetota</taxon>
        <taxon>Actinomycetes</taxon>
        <taxon>Bifidobacteriales</taxon>
        <taxon>Bifidobacteriaceae</taxon>
        <taxon>Bifidobacterium</taxon>
    </lineage>
</organism>
<dbReference type="GO" id="GO:0009251">
    <property type="term" value="P:glucan catabolic process"/>
    <property type="evidence" value="ECO:0007669"/>
    <property type="project" value="TreeGrafter"/>
</dbReference>
<name>A0A938WZ54_9BIFI</name>
<keyword evidence="5" id="KW-1185">Reference proteome</keyword>
<dbReference type="Gene3D" id="3.20.20.300">
    <property type="entry name" value="Glycoside hydrolase, family 3, N-terminal domain"/>
    <property type="match status" value="1"/>
</dbReference>
<dbReference type="EMBL" id="JACLYU010000023">
    <property type="protein sequence ID" value="MBM6700312.1"/>
    <property type="molecule type" value="Genomic_DNA"/>
</dbReference>
<comment type="caution">
    <text evidence="4">The sequence shown here is derived from an EMBL/GenBank/DDBJ whole genome shotgun (WGS) entry which is preliminary data.</text>
</comment>
<dbReference type="GO" id="GO:0008422">
    <property type="term" value="F:beta-glucosidase activity"/>
    <property type="evidence" value="ECO:0007669"/>
    <property type="project" value="TreeGrafter"/>
</dbReference>
<protein>
    <submittedName>
        <fullName evidence="4">Glycoside hydrolase family 3 C-terminal domain-containing protein</fullName>
    </submittedName>
</protein>
<feature type="domain" description="Glycoside hydrolase family 3 C-terminal" evidence="3">
    <location>
        <begin position="432"/>
        <end position="644"/>
    </location>
</feature>
<sequence length="763" mass="80518">MNAEHQDGTAAAIDRLVASMSLTEKVGQLNQRLLGWKAVERRDGRLVVTDVLKREIDRWDGIGVLYGLFRADPWSGRHWGNGILPQERAEAYALVQDAVLERGAHGIGALLSEEAPHGHQALGGTALPTNLALGATFDPDTVREAERAVAAELAASGVHVALVSGLDIARDPRWGRCEECFGEDPLMAARMCEAIVTGMQGEGRSLIGHGGVAVVLKHLAAQGEAVGGRNGQSAVLGAHDLREIHLPPVEAGVKAGAWGFMAAYNDIDSLPCCANPWLLQEYLRGELGFDGIVMADGLAVDRLEPMAGSIPGAGRAALLAGVDVSLWDEGFATLDSQGDDEAVVAAIDRSLRRVLALKARFGLLPGVADATPEQPSQARPRIVLPDARQLGQAVERTRRLSRRLAQECLTMLKGQERLDEVRGRLADGTAGPVLVVGPFADDVACFLGDYTAPLPADERRGVAALLADRLGQRRVVVSGDGSDVPEDLWRHAAAVVAVVGGTSERSYDSAFEDNGAAAAVAEHGATCGEGVDLADVTLPWGQDALVAHLRAATDAPLVTVAVCGRAHVLRAVESCSDILLWAGYAGPYGPHAVVEALTADVPVPGRLPVTLPAFPGAVPVRYNDRQSASGVYRDAEVPVLHPFSYGQGALRGVALRAWSARVEGDHVLVRYTLACGDTPAEGSLELFARRVGGGHRVPRLAQLVGSMRCSLASGTTADGEMAVPSSMLMDDGDVSVRVLLWLGLDESQRHEVTLDASDGGMHR</sequence>
<evidence type="ECO:0000313" key="4">
    <source>
        <dbReference type="EMBL" id="MBM6700312.1"/>
    </source>
</evidence>
<evidence type="ECO:0000313" key="5">
    <source>
        <dbReference type="Proteomes" id="UP000718821"/>
    </source>
</evidence>
<reference evidence="4" key="2">
    <citation type="journal article" date="2021" name="Sci. Rep.">
        <title>The distribution of antibiotic resistance genes in chicken gut microbiota commensals.</title>
        <authorList>
            <person name="Juricova H."/>
            <person name="Matiasovicova J."/>
            <person name="Kubasova T."/>
            <person name="Cejkova D."/>
            <person name="Rychlik I."/>
        </authorList>
    </citation>
    <scope>NUCLEOTIDE SEQUENCE</scope>
    <source>
        <strain evidence="4">An836</strain>
    </source>
</reference>
<dbReference type="InterPro" id="IPR036962">
    <property type="entry name" value="Glyco_hydro_3_N_sf"/>
</dbReference>
<dbReference type="PANTHER" id="PTHR30620">
    <property type="entry name" value="PERIPLASMIC BETA-GLUCOSIDASE-RELATED"/>
    <property type="match status" value="1"/>
</dbReference>
<dbReference type="Pfam" id="PF00933">
    <property type="entry name" value="Glyco_hydro_3"/>
    <property type="match status" value="1"/>
</dbReference>
<reference evidence="4" key="1">
    <citation type="submission" date="2020-08" db="EMBL/GenBank/DDBJ databases">
        <authorList>
            <person name="Cejkova D."/>
            <person name="Kubasova T."/>
            <person name="Jahodarova E."/>
            <person name="Rychlik I."/>
        </authorList>
    </citation>
    <scope>NUCLEOTIDE SEQUENCE</scope>
    <source>
        <strain evidence="4">An836</strain>
    </source>
</reference>
<dbReference type="InterPro" id="IPR017853">
    <property type="entry name" value="GH"/>
</dbReference>
<dbReference type="Gene3D" id="3.40.50.1700">
    <property type="entry name" value="Glycoside hydrolase family 3 C-terminal domain"/>
    <property type="match status" value="1"/>
</dbReference>
<accession>A0A938WZ54</accession>
<dbReference type="SUPFAM" id="SSF52279">
    <property type="entry name" value="Beta-D-glucan exohydrolase, C-terminal domain"/>
    <property type="match status" value="1"/>
</dbReference>
<dbReference type="Proteomes" id="UP000718821">
    <property type="component" value="Unassembled WGS sequence"/>
</dbReference>
<feature type="domain" description="Glycoside hydrolase family 3 N-terminal" evidence="2">
    <location>
        <begin position="86"/>
        <end position="356"/>
    </location>
</feature>
<evidence type="ECO:0000259" key="3">
    <source>
        <dbReference type="Pfam" id="PF01915"/>
    </source>
</evidence>
<dbReference type="Pfam" id="PF01915">
    <property type="entry name" value="Glyco_hydro_3_C"/>
    <property type="match status" value="1"/>
</dbReference>
<gene>
    <name evidence="4" type="ORF">H7U32_08415</name>
</gene>
<evidence type="ECO:0000256" key="1">
    <source>
        <dbReference type="ARBA" id="ARBA00022801"/>
    </source>
</evidence>
<keyword evidence="1 4" id="KW-0378">Hydrolase</keyword>
<proteinExistence type="predicted"/>